<accession>A0ABQ2I7M5</accession>
<evidence type="ECO:0000313" key="4">
    <source>
        <dbReference type="Proteomes" id="UP000623461"/>
    </source>
</evidence>
<name>A0ABQ2I7M5_9MICO</name>
<comment type="caution">
    <text evidence="3">The sequence shown here is derived from an EMBL/GenBank/DDBJ whole genome shotgun (WGS) entry which is preliminary data.</text>
</comment>
<feature type="transmembrane region" description="Helical" evidence="2">
    <location>
        <begin position="101"/>
        <end position="123"/>
    </location>
</feature>
<dbReference type="Proteomes" id="UP000623461">
    <property type="component" value="Unassembled WGS sequence"/>
</dbReference>
<evidence type="ECO:0000256" key="2">
    <source>
        <dbReference type="SAM" id="Phobius"/>
    </source>
</evidence>
<organism evidence="3 4">
    <name type="scientific">Terrabacter tumescens</name>
    <dbReference type="NCBI Taxonomy" id="60443"/>
    <lineage>
        <taxon>Bacteria</taxon>
        <taxon>Bacillati</taxon>
        <taxon>Actinomycetota</taxon>
        <taxon>Actinomycetes</taxon>
        <taxon>Micrococcales</taxon>
        <taxon>Intrasporangiaceae</taxon>
        <taxon>Terrabacter</taxon>
    </lineage>
</organism>
<keyword evidence="2" id="KW-1133">Transmembrane helix</keyword>
<keyword evidence="4" id="KW-1185">Reference proteome</keyword>
<evidence type="ECO:0008006" key="5">
    <source>
        <dbReference type="Google" id="ProtNLM"/>
    </source>
</evidence>
<protein>
    <recommendedName>
        <fullName evidence="5">DUF485 domain-containing protein</fullName>
    </recommendedName>
</protein>
<keyword evidence="2" id="KW-0472">Membrane</keyword>
<feature type="transmembrane region" description="Helical" evidence="2">
    <location>
        <begin position="67"/>
        <end position="89"/>
    </location>
</feature>
<dbReference type="EMBL" id="BMNZ01000006">
    <property type="protein sequence ID" value="GGN02955.1"/>
    <property type="molecule type" value="Genomic_DNA"/>
</dbReference>
<gene>
    <name evidence="3" type="ORF">GCM10009721_32780</name>
</gene>
<feature type="region of interest" description="Disordered" evidence="1">
    <location>
        <begin position="1"/>
        <end position="35"/>
    </location>
</feature>
<evidence type="ECO:0000256" key="1">
    <source>
        <dbReference type="SAM" id="MobiDB-lite"/>
    </source>
</evidence>
<keyword evidence="2" id="KW-0812">Transmembrane</keyword>
<proteinExistence type="predicted"/>
<sequence>MPSAEAGRPRAGAGVAGDPRSRTRVRVTSPRTSAARTRSVSIASEIDEQTRLGEVYITSLMRSQLRLALTVLVILASTLGLLPLAFRAVPAIADIDLLGVPLPWVLLTVVAFVEIIGLGWFYVRQSERNEDDFSDLLEGR</sequence>
<reference evidence="4" key="1">
    <citation type="journal article" date="2019" name="Int. J. Syst. Evol. Microbiol.">
        <title>The Global Catalogue of Microorganisms (GCM) 10K type strain sequencing project: providing services to taxonomists for standard genome sequencing and annotation.</title>
        <authorList>
            <consortium name="The Broad Institute Genomics Platform"/>
            <consortium name="The Broad Institute Genome Sequencing Center for Infectious Disease"/>
            <person name="Wu L."/>
            <person name="Ma J."/>
        </authorList>
    </citation>
    <scope>NUCLEOTIDE SEQUENCE [LARGE SCALE GENOMIC DNA]</scope>
    <source>
        <strain evidence="4">JCM 1365</strain>
    </source>
</reference>
<feature type="compositionally biased region" description="Low complexity" evidence="1">
    <location>
        <begin position="1"/>
        <end position="18"/>
    </location>
</feature>
<evidence type="ECO:0000313" key="3">
    <source>
        <dbReference type="EMBL" id="GGN02955.1"/>
    </source>
</evidence>